<keyword evidence="2" id="KW-1185">Reference proteome</keyword>
<accession>A0A1B2RVZ4</accession>
<proteinExistence type="predicted"/>
<protein>
    <submittedName>
        <fullName evidence="1">Uncharacterized protein</fullName>
    </submittedName>
</protein>
<reference evidence="1 2" key="1">
    <citation type="journal article" date="2016" name="J. Virol.">
        <title>Concurrence of Iridovirus, Polyomavirus, and a Unique Member of a New Group of Fish Papillomaviruses in Lymphocystis Disease-Affected Gilthead Sea Bream.</title>
        <authorList>
            <person name="Lopez-Bueno A."/>
            <person name="Mavian C."/>
            <person name="Labella A.M."/>
            <person name="Castro D."/>
            <person name="Borrego J.J."/>
            <person name="Alcami A."/>
            <person name="Alejo A."/>
        </authorList>
    </citation>
    <scope>NUCLEOTIDE SEQUENCE [LARGE SCALE GENOMIC DNA]</scope>
    <source>
        <strain evidence="1">SA9</strain>
    </source>
</reference>
<sequence length="58" mass="7107">MIVFYNFICIDACFYISAYKNRFNFLKTAIAIIYFKSGYSRNLHREYRPIFYERNIST</sequence>
<name>A0A1B2RVZ4_9VIRU</name>
<dbReference type="KEGG" id="vg:30902653"/>
<evidence type="ECO:0000313" key="1">
    <source>
        <dbReference type="EMBL" id="AOC55161.1"/>
    </source>
</evidence>
<evidence type="ECO:0000313" key="2">
    <source>
        <dbReference type="Proteomes" id="UP000149121"/>
    </source>
</evidence>
<dbReference type="Proteomes" id="UP000149121">
    <property type="component" value="Segment"/>
</dbReference>
<dbReference type="EMBL" id="KX643370">
    <property type="protein sequence ID" value="AOC55161.1"/>
    <property type="molecule type" value="Genomic_DNA"/>
</dbReference>
<gene>
    <name evidence="1" type="ORF">LCDVSa077L</name>
</gene>
<organism evidence="1 2">
    <name type="scientific">Lymphocystis disease virus 3</name>
    <dbReference type="NCBI Taxonomy" id="2560566"/>
    <lineage>
        <taxon>Viruses</taxon>
        <taxon>Varidnaviria</taxon>
        <taxon>Bamfordvirae</taxon>
        <taxon>Nucleocytoviricota</taxon>
        <taxon>Megaviricetes</taxon>
        <taxon>Pimascovirales</taxon>
        <taxon>Pimascovirales incertae sedis</taxon>
        <taxon>Iridoviridae</taxon>
        <taxon>Alphairidovirinae</taxon>
        <taxon>Lymphocystivirus</taxon>
        <taxon>Lymphocystivirus sparus1</taxon>
    </lineage>
</organism>